<evidence type="ECO:0000313" key="8">
    <source>
        <dbReference type="EMBL" id="PIS28084.1"/>
    </source>
</evidence>
<feature type="compositionally biased region" description="Basic and acidic residues" evidence="7">
    <location>
        <begin position="49"/>
        <end position="64"/>
    </location>
</feature>
<organism evidence="8 9">
    <name type="scientific">Candidatus Saganbacteria bacterium CG08_land_8_20_14_0_20_45_16</name>
    <dbReference type="NCBI Taxonomy" id="2014293"/>
    <lineage>
        <taxon>Bacteria</taxon>
        <taxon>Bacillati</taxon>
        <taxon>Saganbacteria</taxon>
    </lineage>
</organism>
<protein>
    <recommendedName>
        <fullName evidence="4 5">Small ribosomal subunit protein bS21</fullName>
    </recommendedName>
</protein>
<comment type="caution">
    <text evidence="8">The sequence shown here is derived from an EMBL/GenBank/DDBJ whole genome shotgun (WGS) entry which is preliminary data.</text>
</comment>
<gene>
    <name evidence="5 8" type="primary">rpsU</name>
    <name evidence="8" type="ORF">COT42_08870</name>
</gene>
<proteinExistence type="inferred from homology"/>
<feature type="region of interest" description="Disordered" evidence="7">
    <location>
        <begin position="39"/>
        <end position="64"/>
    </location>
</feature>
<reference evidence="8 9" key="1">
    <citation type="submission" date="2017-09" db="EMBL/GenBank/DDBJ databases">
        <title>Depth-based differentiation of microbial function through sediment-hosted aquifers and enrichment of novel symbionts in the deep terrestrial subsurface.</title>
        <authorList>
            <person name="Probst A.J."/>
            <person name="Ladd B."/>
            <person name="Jarett J.K."/>
            <person name="Geller-Mcgrath D.E."/>
            <person name="Sieber C.M."/>
            <person name="Emerson J.B."/>
            <person name="Anantharaman K."/>
            <person name="Thomas B.C."/>
            <person name="Malmstrom R."/>
            <person name="Stieglmeier M."/>
            <person name="Klingl A."/>
            <person name="Woyke T."/>
            <person name="Ryan C.M."/>
            <person name="Banfield J.F."/>
        </authorList>
    </citation>
    <scope>NUCLEOTIDE SEQUENCE [LARGE SCALE GENOMIC DNA]</scope>
    <source>
        <strain evidence="8">CG08_land_8_20_14_0_20_45_16</strain>
    </source>
</reference>
<dbReference type="Gene3D" id="1.20.5.1150">
    <property type="entry name" value="Ribosomal protein S8"/>
    <property type="match status" value="1"/>
</dbReference>
<name>A0A2H0XT03_UNCSA</name>
<dbReference type="Proteomes" id="UP000231343">
    <property type="component" value="Unassembled WGS sequence"/>
</dbReference>
<dbReference type="GO" id="GO:0003735">
    <property type="term" value="F:structural constituent of ribosome"/>
    <property type="evidence" value="ECO:0007669"/>
    <property type="project" value="InterPro"/>
</dbReference>
<evidence type="ECO:0000256" key="6">
    <source>
        <dbReference type="RuleBase" id="RU000667"/>
    </source>
</evidence>
<evidence type="ECO:0000256" key="5">
    <source>
        <dbReference type="HAMAP-Rule" id="MF_00358"/>
    </source>
</evidence>
<dbReference type="EMBL" id="PEYM01000148">
    <property type="protein sequence ID" value="PIS28084.1"/>
    <property type="molecule type" value="Genomic_DNA"/>
</dbReference>
<evidence type="ECO:0000313" key="9">
    <source>
        <dbReference type="Proteomes" id="UP000231343"/>
    </source>
</evidence>
<sequence length="64" mass="7945">MVKVELRKGEPIEKALRKFKTRLKFEGVLDEIKDREYYEKPSQRRRKQREAAKRREVKRRKEAE</sequence>
<keyword evidence="3 5" id="KW-0687">Ribonucleoprotein</keyword>
<dbReference type="InterPro" id="IPR001911">
    <property type="entry name" value="Ribosomal_bS21"/>
</dbReference>
<evidence type="ECO:0000256" key="3">
    <source>
        <dbReference type="ARBA" id="ARBA00023274"/>
    </source>
</evidence>
<comment type="similarity">
    <text evidence="1 5 6">Belongs to the bacterial ribosomal protein bS21 family.</text>
</comment>
<evidence type="ECO:0000256" key="7">
    <source>
        <dbReference type="SAM" id="MobiDB-lite"/>
    </source>
</evidence>
<dbReference type="GO" id="GO:0006412">
    <property type="term" value="P:translation"/>
    <property type="evidence" value="ECO:0007669"/>
    <property type="project" value="UniProtKB-UniRule"/>
</dbReference>
<dbReference type="PRINTS" id="PR00976">
    <property type="entry name" value="RIBOSOMALS21"/>
</dbReference>
<dbReference type="HAMAP" id="MF_00358">
    <property type="entry name" value="Ribosomal_bS21"/>
    <property type="match status" value="1"/>
</dbReference>
<keyword evidence="2 5" id="KW-0689">Ribosomal protein</keyword>
<dbReference type="Pfam" id="PF01165">
    <property type="entry name" value="Ribosomal_S21"/>
    <property type="match status" value="1"/>
</dbReference>
<accession>A0A2H0XT03</accession>
<dbReference type="GO" id="GO:1990904">
    <property type="term" value="C:ribonucleoprotein complex"/>
    <property type="evidence" value="ECO:0007669"/>
    <property type="project" value="UniProtKB-KW"/>
</dbReference>
<dbReference type="AlphaFoldDB" id="A0A2H0XT03"/>
<evidence type="ECO:0000256" key="1">
    <source>
        <dbReference type="ARBA" id="ARBA00006640"/>
    </source>
</evidence>
<evidence type="ECO:0000256" key="2">
    <source>
        <dbReference type="ARBA" id="ARBA00022980"/>
    </source>
</evidence>
<dbReference type="NCBIfam" id="TIGR00030">
    <property type="entry name" value="S21p"/>
    <property type="match status" value="1"/>
</dbReference>
<dbReference type="InterPro" id="IPR038380">
    <property type="entry name" value="Ribosomal_bS21_sf"/>
</dbReference>
<evidence type="ECO:0000256" key="4">
    <source>
        <dbReference type="ARBA" id="ARBA00035135"/>
    </source>
</evidence>
<dbReference type="GO" id="GO:0005840">
    <property type="term" value="C:ribosome"/>
    <property type="evidence" value="ECO:0007669"/>
    <property type="project" value="UniProtKB-KW"/>
</dbReference>